<name>A0A2W5NHE4_RHOSU</name>
<dbReference type="PROSITE" id="PS00356">
    <property type="entry name" value="HTH_LACI_1"/>
    <property type="match status" value="1"/>
</dbReference>
<keyword evidence="3" id="KW-0804">Transcription</keyword>
<sequence>MKDVAGLARVSKMTVSRALARPDSVSAETRKRVMRAIKELDYVPDRVAGALSSRKTGFVGLILPTLTNANFAGTAQGLADSLREENCQLLISYTLYDVEEEERQIRALLTRRPDAIVILGTNHTPATVEILRRAHIPVVEIWDLPDEAIGHVVGFSNWEAGYRAAQHLISLGHRKIGAIGHDADTAILDARGENRLRGFSAALREAGLSDEHIVRTMLAPASFEQGSSGLALMLRHAPDIEAIFAVADVPAFGALMECHRRRIRVPEDISLLGFGDFDLSRQCVPSLSTIRCDVAEIGRRTGEVLRPFLRGEADPSTAAPRREVIRFELIHRETTAVARRLLGQEGRGGTEEKDL</sequence>
<dbReference type="SUPFAM" id="SSF47413">
    <property type="entry name" value="lambda repressor-like DNA-binding domains"/>
    <property type="match status" value="1"/>
</dbReference>
<dbReference type="Gene3D" id="1.10.260.40">
    <property type="entry name" value="lambda repressor-like DNA-binding domains"/>
    <property type="match status" value="1"/>
</dbReference>
<dbReference type="InterPro" id="IPR046335">
    <property type="entry name" value="LacI/GalR-like_sensor"/>
</dbReference>
<evidence type="ECO:0000256" key="3">
    <source>
        <dbReference type="ARBA" id="ARBA00023163"/>
    </source>
</evidence>
<dbReference type="CDD" id="cd01392">
    <property type="entry name" value="HTH_LacI"/>
    <property type="match status" value="1"/>
</dbReference>
<evidence type="ECO:0000256" key="1">
    <source>
        <dbReference type="ARBA" id="ARBA00023015"/>
    </source>
</evidence>
<dbReference type="AlphaFoldDB" id="A0A2W5NHE4"/>
<dbReference type="GO" id="GO:0000976">
    <property type="term" value="F:transcription cis-regulatory region binding"/>
    <property type="evidence" value="ECO:0007669"/>
    <property type="project" value="TreeGrafter"/>
</dbReference>
<keyword evidence="1" id="KW-0805">Transcription regulation</keyword>
<evidence type="ECO:0000313" key="5">
    <source>
        <dbReference type="EMBL" id="PZQ50175.1"/>
    </source>
</evidence>
<dbReference type="Gene3D" id="3.40.50.2300">
    <property type="match status" value="2"/>
</dbReference>
<proteinExistence type="predicted"/>
<evidence type="ECO:0000256" key="2">
    <source>
        <dbReference type="ARBA" id="ARBA00023125"/>
    </source>
</evidence>
<dbReference type="CDD" id="cd01575">
    <property type="entry name" value="PBP1_GntR"/>
    <property type="match status" value="1"/>
</dbReference>
<dbReference type="Pfam" id="PF13377">
    <property type="entry name" value="Peripla_BP_3"/>
    <property type="match status" value="1"/>
</dbReference>
<dbReference type="GO" id="GO:0003700">
    <property type="term" value="F:DNA-binding transcription factor activity"/>
    <property type="evidence" value="ECO:0007669"/>
    <property type="project" value="TreeGrafter"/>
</dbReference>
<feature type="domain" description="HTH lacI-type" evidence="4">
    <location>
        <begin position="1"/>
        <end position="53"/>
    </location>
</feature>
<dbReference type="Proteomes" id="UP000249185">
    <property type="component" value="Unassembled WGS sequence"/>
</dbReference>
<comment type="caution">
    <text evidence="5">The sequence shown here is derived from an EMBL/GenBank/DDBJ whole genome shotgun (WGS) entry which is preliminary data.</text>
</comment>
<keyword evidence="2" id="KW-0238">DNA-binding</keyword>
<dbReference type="Pfam" id="PF00356">
    <property type="entry name" value="LacI"/>
    <property type="match status" value="1"/>
</dbReference>
<protein>
    <submittedName>
        <fullName evidence="5">Transcriptional regulator</fullName>
    </submittedName>
</protein>
<dbReference type="SMART" id="SM00354">
    <property type="entry name" value="HTH_LACI"/>
    <property type="match status" value="1"/>
</dbReference>
<gene>
    <name evidence="5" type="ORF">DI556_08905</name>
</gene>
<dbReference type="PANTHER" id="PTHR30146">
    <property type="entry name" value="LACI-RELATED TRANSCRIPTIONAL REPRESSOR"/>
    <property type="match status" value="1"/>
</dbReference>
<accession>A0A2W5NHE4</accession>
<dbReference type="InterPro" id="IPR028082">
    <property type="entry name" value="Peripla_BP_I"/>
</dbReference>
<dbReference type="PANTHER" id="PTHR30146:SF33">
    <property type="entry name" value="TRANSCRIPTIONAL REGULATOR"/>
    <property type="match status" value="1"/>
</dbReference>
<dbReference type="EMBL" id="QFPW01000005">
    <property type="protein sequence ID" value="PZQ50175.1"/>
    <property type="molecule type" value="Genomic_DNA"/>
</dbReference>
<organism evidence="5 6">
    <name type="scientific">Rhodovulum sulfidophilum</name>
    <name type="common">Rhodobacter sulfidophilus</name>
    <dbReference type="NCBI Taxonomy" id="35806"/>
    <lineage>
        <taxon>Bacteria</taxon>
        <taxon>Pseudomonadati</taxon>
        <taxon>Pseudomonadota</taxon>
        <taxon>Alphaproteobacteria</taxon>
        <taxon>Rhodobacterales</taxon>
        <taxon>Paracoccaceae</taxon>
        <taxon>Rhodovulum</taxon>
    </lineage>
</organism>
<dbReference type="InterPro" id="IPR000843">
    <property type="entry name" value="HTH_LacI"/>
</dbReference>
<dbReference type="InterPro" id="IPR010982">
    <property type="entry name" value="Lambda_DNA-bd_dom_sf"/>
</dbReference>
<dbReference type="PROSITE" id="PS50932">
    <property type="entry name" value="HTH_LACI_2"/>
    <property type="match status" value="1"/>
</dbReference>
<evidence type="ECO:0000313" key="6">
    <source>
        <dbReference type="Proteomes" id="UP000249185"/>
    </source>
</evidence>
<reference evidence="5 6" key="1">
    <citation type="submission" date="2017-08" db="EMBL/GenBank/DDBJ databases">
        <title>Infants hospitalized years apart are colonized by the same room-sourced microbial strains.</title>
        <authorList>
            <person name="Brooks B."/>
            <person name="Olm M.R."/>
            <person name="Firek B.A."/>
            <person name="Baker R."/>
            <person name="Thomas B.C."/>
            <person name="Morowitz M.J."/>
            <person name="Banfield J.F."/>
        </authorList>
    </citation>
    <scope>NUCLEOTIDE SEQUENCE [LARGE SCALE GENOMIC DNA]</scope>
    <source>
        <strain evidence="5">S2_005_002_R2_34</strain>
    </source>
</reference>
<dbReference type="SUPFAM" id="SSF53822">
    <property type="entry name" value="Periplasmic binding protein-like I"/>
    <property type="match status" value="1"/>
</dbReference>
<evidence type="ECO:0000259" key="4">
    <source>
        <dbReference type="PROSITE" id="PS50932"/>
    </source>
</evidence>